<sequence length="35" mass="3718">MFPPVGFGNKDVKKGSGFGKLVIINDTLRAQPASK</sequence>
<reference evidence="1" key="2">
    <citation type="journal article" date="2021" name="J Anim Sci Technol">
        <title>Complete genome sequence of Paenibacillus konkukensis sp. nov. SK3146 as a potential probiotic strain.</title>
        <authorList>
            <person name="Jung H.I."/>
            <person name="Park S."/>
            <person name="Niu K.M."/>
            <person name="Lee S.W."/>
            <person name="Kothari D."/>
            <person name="Yi K.J."/>
            <person name="Kim S.K."/>
        </authorList>
    </citation>
    <scope>NUCLEOTIDE SEQUENCE</scope>
    <source>
        <strain evidence="1">SK3146</strain>
    </source>
</reference>
<evidence type="ECO:0000313" key="1">
    <source>
        <dbReference type="EMBL" id="UQZ81771.1"/>
    </source>
</evidence>
<organism evidence="1 2">
    <name type="scientific">Paenibacillus konkukensis</name>
    <dbReference type="NCBI Taxonomy" id="2020716"/>
    <lineage>
        <taxon>Bacteria</taxon>
        <taxon>Bacillati</taxon>
        <taxon>Bacillota</taxon>
        <taxon>Bacilli</taxon>
        <taxon>Bacillales</taxon>
        <taxon>Paenibacillaceae</taxon>
        <taxon>Paenibacillus</taxon>
    </lineage>
</organism>
<keyword evidence="2" id="KW-1185">Reference proteome</keyword>
<reference evidence="1" key="1">
    <citation type="submission" date="2018-02" db="EMBL/GenBank/DDBJ databases">
        <authorList>
            <person name="Kim S.-K."/>
            <person name="Jung H.-I."/>
            <person name="Lee S.-W."/>
        </authorList>
    </citation>
    <scope>NUCLEOTIDE SEQUENCE</scope>
    <source>
        <strain evidence="1">SK3146</strain>
    </source>
</reference>
<gene>
    <name evidence="1" type="ORF">SK3146_00927</name>
</gene>
<evidence type="ECO:0000313" key="2">
    <source>
        <dbReference type="Proteomes" id="UP001057134"/>
    </source>
</evidence>
<dbReference type="EMBL" id="CP027059">
    <property type="protein sequence ID" value="UQZ81771.1"/>
    <property type="molecule type" value="Genomic_DNA"/>
</dbReference>
<accession>A0ABY4RH58</accession>
<protein>
    <submittedName>
        <fullName evidence="1">Uncharacterized protein</fullName>
    </submittedName>
</protein>
<name>A0ABY4RH58_9BACL</name>
<dbReference type="Proteomes" id="UP001057134">
    <property type="component" value="Chromosome"/>
</dbReference>
<proteinExistence type="predicted"/>